<dbReference type="GO" id="GO:0003700">
    <property type="term" value="F:DNA-binding transcription factor activity"/>
    <property type="evidence" value="ECO:0007669"/>
    <property type="project" value="InterPro"/>
</dbReference>
<dbReference type="InterPro" id="IPR001005">
    <property type="entry name" value="SANT/Myb"/>
</dbReference>
<evidence type="ECO:0000256" key="4">
    <source>
        <dbReference type="ARBA" id="ARBA00023242"/>
    </source>
</evidence>
<dbReference type="GO" id="GO:0005634">
    <property type="term" value="C:nucleus"/>
    <property type="evidence" value="ECO:0007669"/>
    <property type="project" value="UniProtKB-SubCell"/>
</dbReference>
<dbReference type="InterPro" id="IPR009057">
    <property type="entry name" value="Homeodomain-like_sf"/>
</dbReference>
<feature type="compositionally biased region" description="Low complexity" evidence="5">
    <location>
        <begin position="46"/>
        <end position="77"/>
    </location>
</feature>
<sequence length="364" mass="40564">MKRSHTSTGNFFMDSGEPSSAQRLMEDNLRPGDDEEGEERHGTDQNGGSSSNSTVEENNNKGSNGKAMAASSSSGSGTVRKYVGSKMTRLRWTPDLHLCFVRAVERLGGHDRATPKLVLRLMNIKGLSIAHVKSHLQMYRSKKIDDQNQAMKEQGLLIETNDCHIYHLSQLSMLRSLNNERAYSRYTSSPWRSHDRHHQIYSPSCHMIGGSSLSRNYSPRLMIKSEVHQQASNFPFSRAETLAKPYMPMTHLIRSPSNTSDPPTITLAARTREALKRKRHDSNGSLDLDLSLRVKAKADMMNCEQEGDDGAVGSNLLLSLNSFSSMPSCKLTTLNGSSNEYKEEEEGGEITIRTKRTSALDLTL</sequence>
<evidence type="ECO:0000313" key="7">
    <source>
        <dbReference type="EMBL" id="KAK4746933.1"/>
    </source>
</evidence>
<accession>A0AAN7JKT0</accession>
<evidence type="ECO:0000256" key="5">
    <source>
        <dbReference type="SAM" id="MobiDB-lite"/>
    </source>
</evidence>
<comment type="caution">
    <text evidence="7">The sequence shown here is derived from an EMBL/GenBank/DDBJ whole genome shotgun (WGS) entry which is preliminary data.</text>
</comment>
<dbReference type="InterPro" id="IPR006447">
    <property type="entry name" value="Myb_dom_plants"/>
</dbReference>
<evidence type="ECO:0000256" key="3">
    <source>
        <dbReference type="ARBA" id="ARBA00023163"/>
    </source>
</evidence>
<dbReference type="NCBIfam" id="TIGR01557">
    <property type="entry name" value="myb_SHAQKYF"/>
    <property type="match status" value="1"/>
</dbReference>
<protein>
    <recommendedName>
        <fullName evidence="6">HTH myb-type domain-containing protein</fullName>
    </recommendedName>
</protein>
<feature type="compositionally biased region" description="Basic and acidic residues" evidence="5">
    <location>
        <begin position="24"/>
        <end position="43"/>
    </location>
</feature>
<dbReference type="FunFam" id="1.10.10.60:FF:000002">
    <property type="entry name" value="Myb family transcription factor"/>
    <property type="match status" value="1"/>
</dbReference>
<feature type="domain" description="HTH myb-type" evidence="6">
    <location>
        <begin position="84"/>
        <end position="144"/>
    </location>
</feature>
<evidence type="ECO:0000256" key="1">
    <source>
        <dbReference type="ARBA" id="ARBA00004123"/>
    </source>
</evidence>
<dbReference type="InterPro" id="IPR046955">
    <property type="entry name" value="PHR1-like"/>
</dbReference>
<evidence type="ECO:0000259" key="6">
    <source>
        <dbReference type="PROSITE" id="PS51294"/>
    </source>
</evidence>
<dbReference type="Pfam" id="PF00249">
    <property type="entry name" value="Myb_DNA-binding"/>
    <property type="match status" value="1"/>
</dbReference>
<dbReference type="AlphaFoldDB" id="A0AAN7JKT0"/>
<evidence type="ECO:0000313" key="8">
    <source>
        <dbReference type="Proteomes" id="UP001345219"/>
    </source>
</evidence>
<keyword evidence="4" id="KW-0539">Nucleus</keyword>
<dbReference type="PANTHER" id="PTHR31314:SF175">
    <property type="entry name" value="HTH MYB-TYPE DOMAIN-CONTAINING PROTEIN"/>
    <property type="match status" value="1"/>
</dbReference>
<dbReference type="Gene3D" id="1.10.10.60">
    <property type="entry name" value="Homeodomain-like"/>
    <property type="match status" value="1"/>
</dbReference>
<dbReference type="EMBL" id="JAXIOK010000020">
    <property type="protein sequence ID" value="KAK4746933.1"/>
    <property type="molecule type" value="Genomic_DNA"/>
</dbReference>
<organism evidence="7 8">
    <name type="scientific">Trapa incisa</name>
    <dbReference type="NCBI Taxonomy" id="236973"/>
    <lineage>
        <taxon>Eukaryota</taxon>
        <taxon>Viridiplantae</taxon>
        <taxon>Streptophyta</taxon>
        <taxon>Embryophyta</taxon>
        <taxon>Tracheophyta</taxon>
        <taxon>Spermatophyta</taxon>
        <taxon>Magnoliopsida</taxon>
        <taxon>eudicotyledons</taxon>
        <taxon>Gunneridae</taxon>
        <taxon>Pentapetalae</taxon>
        <taxon>rosids</taxon>
        <taxon>malvids</taxon>
        <taxon>Myrtales</taxon>
        <taxon>Lythraceae</taxon>
        <taxon>Trapa</taxon>
    </lineage>
</organism>
<name>A0AAN7JKT0_9MYRT</name>
<dbReference type="PANTHER" id="PTHR31314">
    <property type="entry name" value="MYB FAMILY TRANSCRIPTION FACTOR PHL7-LIKE"/>
    <property type="match status" value="1"/>
</dbReference>
<dbReference type="SUPFAM" id="SSF46689">
    <property type="entry name" value="Homeodomain-like"/>
    <property type="match status" value="1"/>
</dbReference>
<keyword evidence="2" id="KW-0805">Transcription regulation</keyword>
<dbReference type="InterPro" id="IPR017930">
    <property type="entry name" value="Myb_dom"/>
</dbReference>
<dbReference type="PROSITE" id="PS51294">
    <property type="entry name" value="HTH_MYB"/>
    <property type="match status" value="1"/>
</dbReference>
<keyword evidence="8" id="KW-1185">Reference proteome</keyword>
<proteinExistence type="predicted"/>
<dbReference type="GO" id="GO:0003677">
    <property type="term" value="F:DNA binding"/>
    <property type="evidence" value="ECO:0007669"/>
    <property type="project" value="InterPro"/>
</dbReference>
<keyword evidence="3" id="KW-0804">Transcription</keyword>
<feature type="compositionally biased region" description="Polar residues" evidence="5">
    <location>
        <begin position="1"/>
        <end position="10"/>
    </location>
</feature>
<evidence type="ECO:0000256" key="2">
    <source>
        <dbReference type="ARBA" id="ARBA00023015"/>
    </source>
</evidence>
<comment type="subcellular location">
    <subcellularLocation>
        <location evidence="1">Nucleus</location>
    </subcellularLocation>
</comment>
<gene>
    <name evidence="7" type="ORF">SAY87_025970</name>
</gene>
<reference evidence="7 8" key="1">
    <citation type="journal article" date="2023" name="Hortic Res">
        <title>Pangenome of water caltrop reveals structural variations and asymmetric subgenome divergence after allopolyploidization.</title>
        <authorList>
            <person name="Zhang X."/>
            <person name="Chen Y."/>
            <person name="Wang L."/>
            <person name="Yuan Y."/>
            <person name="Fang M."/>
            <person name="Shi L."/>
            <person name="Lu R."/>
            <person name="Comes H.P."/>
            <person name="Ma Y."/>
            <person name="Chen Y."/>
            <person name="Huang G."/>
            <person name="Zhou Y."/>
            <person name="Zheng Z."/>
            <person name="Qiu Y."/>
        </authorList>
    </citation>
    <scope>NUCLEOTIDE SEQUENCE [LARGE SCALE GENOMIC DNA]</scope>
    <source>
        <tissue evidence="7">Roots</tissue>
    </source>
</reference>
<dbReference type="Proteomes" id="UP001345219">
    <property type="component" value="Chromosome 20"/>
</dbReference>
<feature type="region of interest" description="Disordered" evidence="5">
    <location>
        <begin position="1"/>
        <end position="79"/>
    </location>
</feature>